<organism evidence="1">
    <name type="scientific">Sesamum radiatum</name>
    <name type="common">Black benniseed</name>
    <dbReference type="NCBI Taxonomy" id="300843"/>
    <lineage>
        <taxon>Eukaryota</taxon>
        <taxon>Viridiplantae</taxon>
        <taxon>Streptophyta</taxon>
        <taxon>Embryophyta</taxon>
        <taxon>Tracheophyta</taxon>
        <taxon>Spermatophyta</taxon>
        <taxon>Magnoliopsida</taxon>
        <taxon>eudicotyledons</taxon>
        <taxon>Gunneridae</taxon>
        <taxon>Pentapetalae</taxon>
        <taxon>asterids</taxon>
        <taxon>lamiids</taxon>
        <taxon>Lamiales</taxon>
        <taxon>Pedaliaceae</taxon>
        <taxon>Sesamum</taxon>
    </lineage>
</organism>
<accession>A0AAW2WC73</accession>
<dbReference type="AlphaFoldDB" id="A0AAW2WC73"/>
<sequence>MRSSVPVWKIGLFMRGCLPGSKLICEGRSPGSRLIFCRGCPPEEVFEEVLWRGGPVIGSTGLGGSGTIDPLAGAMNVPGMTCRA</sequence>
<reference evidence="1" key="1">
    <citation type="submission" date="2020-06" db="EMBL/GenBank/DDBJ databases">
        <authorList>
            <person name="Li T."/>
            <person name="Hu X."/>
            <person name="Zhang T."/>
            <person name="Song X."/>
            <person name="Zhang H."/>
            <person name="Dai N."/>
            <person name="Sheng W."/>
            <person name="Hou X."/>
            <person name="Wei L."/>
        </authorList>
    </citation>
    <scope>NUCLEOTIDE SEQUENCE</scope>
    <source>
        <strain evidence="1">G02</strain>
        <tissue evidence="1">Leaf</tissue>
    </source>
</reference>
<reference evidence="1" key="2">
    <citation type="journal article" date="2024" name="Plant">
        <title>Genomic evolution and insights into agronomic trait innovations of Sesamum species.</title>
        <authorList>
            <person name="Miao H."/>
            <person name="Wang L."/>
            <person name="Qu L."/>
            <person name="Liu H."/>
            <person name="Sun Y."/>
            <person name="Le M."/>
            <person name="Wang Q."/>
            <person name="Wei S."/>
            <person name="Zheng Y."/>
            <person name="Lin W."/>
            <person name="Duan Y."/>
            <person name="Cao H."/>
            <person name="Xiong S."/>
            <person name="Wang X."/>
            <person name="Wei L."/>
            <person name="Li C."/>
            <person name="Ma Q."/>
            <person name="Ju M."/>
            <person name="Zhao R."/>
            <person name="Li G."/>
            <person name="Mu C."/>
            <person name="Tian Q."/>
            <person name="Mei H."/>
            <person name="Zhang T."/>
            <person name="Gao T."/>
            <person name="Zhang H."/>
        </authorList>
    </citation>
    <scope>NUCLEOTIDE SEQUENCE</scope>
    <source>
        <strain evidence="1">G02</strain>
    </source>
</reference>
<dbReference type="EMBL" id="JACGWJ010000002">
    <property type="protein sequence ID" value="KAL0437730.1"/>
    <property type="molecule type" value="Genomic_DNA"/>
</dbReference>
<evidence type="ECO:0000313" key="1">
    <source>
        <dbReference type="EMBL" id="KAL0437730.1"/>
    </source>
</evidence>
<protein>
    <submittedName>
        <fullName evidence="1">Uncharacterized protein</fullName>
    </submittedName>
</protein>
<name>A0AAW2WC73_SESRA</name>
<proteinExistence type="predicted"/>
<comment type="caution">
    <text evidence="1">The sequence shown here is derived from an EMBL/GenBank/DDBJ whole genome shotgun (WGS) entry which is preliminary data.</text>
</comment>
<gene>
    <name evidence="1" type="ORF">Sradi_0480900</name>
</gene>